<feature type="binding site" evidence="16">
    <location>
        <position position="421"/>
    </location>
    <ligand>
        <name>FAD</name>
        <dbReference type="ChEBI" id="CHEBI:57692"/>
    </ligand>
</feature>
<dbReference type="InterPro" id="IPR012675">
    <property type="entry name" value="Beta-grasp_dom_sf"/>
</dbReference>
<keyword evidence="11 17" id="KW-0408">Iron</keyword>
<keyword evidence="12 17" id="KW-0411">Iron-sulfur</keyword>
<evidence type="ECO:0000256" key="11">
    <source>
        <dbReference type="ARBA" id="ARBA00023004"/>
    </source>
</evidence>
<evidence type="ECO:0000256" key="15">
    <source>
        <dbReference type="PIRSR" id="PIRSR000127-1"/>
    </source>
</evidence>
<dbReference type="Proteomes" id="UP001627154">
    <property type="component" value="Unassembled WGS sequence"/>
</dbReference>
<evidence type="ECO:0000256" key="3">
    <source>
        <dbReference type="ARBA" id="ARBA00006849"/>
    </source>
</evidence>
<dbReference type="PANTHER" id="PTHR11908">
    <property type="entry name" value="XANTHINE DEHYDROGENASE"/>
    <property type="match status" value="1"/>
</dbReference>
<dbReference type="InterPro" id="IPR036683">
    <property type="entry name" value="CO_DH_flav_C_dom_sf"/>
</dbReference>
<dbReference type="PIRSF" id="PIRSF000127">
    <property type="entry name" value="Xanthine_DH"/>
    <property type="match status" value="1"/>
</dbReference>
<dbReference type="Gene3D" id="3.10.20.30">
    <property type="match status" value="1"/>
</dbReference>
<dbReference type="PROSITE" id="PS51387">
    <property type="entry name" value="FAD_PCMH"/>
    <property type="match status" value="1"/>
</dbReference>
<feature type="binding site" evidence="17">
    <location>
        <position position="164"/>
    </location>
    <ligand>
        <name>[2Fe-2S] cluster</name>
        <dbReference type="ChEBI" id="CHEBI:190135"/>
        <label>2</label>
    </ligand>
</feature>
<dbReference type="SUPFAM" id="SSF54292">
    <property type="entry name" value="2Fe-2S ferredoxin-like"/>
    <property type="match status" value="1"/>
</dbReference>
<evidence type="ECO:0000256" key="1">
    <source>
        <dbReference type="ARBA" id="ARBA00001974"/>
    </source>
</evidence>
<dbReference type="SUPFAM" id="SSF56003">
    <property type="entry name" value="Molybdenum cofactor-binding domain"/>
    <property type="match status" value="1"/>
</dbReference>
<dbReference type="Pfam" id="PF00941">
    <property type="entry name" value="FAD_binding_5"/>
    <property type="match status" value="1"/>
</dbReference>
<comment type="similarity">
    <text evidence="3">Belongs to the xanthine dehydrogenase family.</text>
</comment>
<feature type="binding site" evidence="17">
    <location>
        <position position="166"/>
    </location>
    <ligand>
        <name>[2Fe-2S] cluster</name>
        <dbReference type="ChEBI" id="CHEBI:190135"/>
        <label>2</label>
    </ligand>
</feature>
<dbReference type="InterPro" id="IPR002346">
    <property type="entry name" value="Mopterin_DH_FAD-bd"/>
</dbReference>
<evidence type="ECO:0000256" key="17">
    <source>
        <dbReference type="PIRSR" id="PIRSR000127-3"/>
    </source>
</evidence>
<comment type="subunit">
    <text evidence="4">Homodimer.</text>
</comment>
<evidence type="ECO:0000256" key="5">
    <source>
        <dbReference type="ARBA" id="ARBA00022505"/>
    </source>
</evidence>
<evidence type="ECO:0000256" key="4">
    <source>
        <dbReference type="ARBA" id="ARBA00011738"/>
    </source>
</evidence>
<feature type="binding site" evidence="17">
    <location>
        <position position="760"/>
    </location>
    <ligand>
        <name>Mo-molybdopterin</name>
        <dbReference type="ChEBI" id="CHEBI:71302"/>
    </ligand>
    <ligandPart>
        <name>Mo</name>
        <dbReference type="ChEBI" id="CHEBI:28685"/>
    </ligandPart>
</feature>
<feature type="binding site" evidence="17">
    <location>
        <position position="65"/>
    </location>
    <ligand>
        <name>[2Fe-2S] cluster</name>
        <dbReference type="ChEBI" id="CHEBI:190135"/>
        <label>1</label>
    </ligand>
</feature>
<dbReference type="SUPFAM" id="SSF56176">
    <property type="entry name" value="FAD-binding/transporter-associated domain-like"/>
    <property type="match status" value="1"/>
</dbReference>
<dbReference type="Pfam" id="PF01315">
    <property type="entry name" value="Ald_Xan_dh_C"/>
    <property type="match status" value="1"/>
</dbReference>
<dbReference type="InterPro" id="IPR037165">
    <property type="entry name" value="AldOxase/xan_DH_Mopterin-bd_sf"/>
</dbReference>
<dbReference type="Pfam" id="PF02738">
    <property type="entry name" value="MoCoBD_1"/>
    <property type="match status" value="1"/>
</dbReference>
<sequence>MNAALCKNYFCNVYSEVSSVYNEPSSVQFTINDISYEVPKFLPVDTKLNSFIRDVAKLKGTKAMCLEGGCGSCIVAVSIKNSNIISVNSCLIPVIMCDGWKITTIEGLGSKKTGYHTLQATLAEMNGSQCGFCSAGWVMNMYSLMQNGKITMKEVENSFAGNICRCTGYRPILDAFKSFASDALPQASRQIQDIEDMYKVHSCGNCSKKLCKGNCKNIEIVHKSSFARTLKLTLNESRVFYKVLEVNEIFNIFEEHPNASYIINGGNTAHGVYRTKKVEVYIDINDVEDLHKIVKEDRVLTLGANVTISVAKSTFEKFMSEKGFSYLKQMSEHIDLVATVPIRNIGTIAGNLIIKSQHPEFPSDLFLIFETAGAKVHVLNTPASKTIISLMDFLPLEMKKKLIYSIEFPAMSDEYCYKTYKIMPRAQNSHAIINAGFLFKLDKTGKILEKPNMIFGGVNPDFLHALKTETFLVGKDLFYNGDLKEALKILYSELEPDHVLPDPKPEYRKLLATCLFYKFALNLSPKVSSRFQSGSTMLSRELSSGKQEFDTDRNTWPLNEPITKVEAIHQTSGEAEYLNDIAIKHDEVFCAFTLADSLGEIETIDSDEAMNIDGVVAFYCAKDIPGKNAFLIGQNQYTVIFEDEVVFAEKEVVYVGQPYGLIVAETQAIALHAASLVKIVYSSGPKRKPILTVRDVLDRNDQTRINRIRQIPAKKPAGDNIKYEIKGSYECGSQYHFSMETQTCVCVPVEDGMDIYSSTQWMDLIQSSVAKVLNVPMNSLNLRTRRLGGSYGAKISRAAMTACACALACHKLNRPARLVMTIEDNMRAVGKRTPCLMNYDLAVDENGKIQQMDLTYYGNQGSSFNETYAIFLTGHVYNCYDPSTWTWTMNDVKTDLASNTWCRAPGSTEGTATIEHIMERIARVTKKDPLEVRMANMNEDDKASLIPMIEELKKTSNYDERLFNVNKYNTDNRWKKKGISLVPMKFPLLVFGLQHALVSIYARDGTVSVSTAGIEMGQGLHTKLAQIAAYTLGIDMKMVSVKPSINWTSPNSYLTGSSITSDTAGYATLRACKILLERLKPIKDMLGGNPSWQELVMTAHLKSVDMCASFMFNGNQDEVKTYPVYGVAVSEVEIDVLTGQHLIHRVDILADSGTSLNPKVDIGQVEGAFVMGIGYWTSEELIYDPNTGALTNYRTWNYKVPGAKDIPVDFQVSLRRNAPNPLGVLGSKTTGEPPMCLSCSIPIAIRQAINSARLDAGNTDIWYQLDNGLTTEKIFMSCMTNVQHLEL</sequence>
<evidence type="ECO:0000313" key="20">
    <source>
        <dbReference type="Proteomes" id="UP001627154"/>
    </source>
</evidence>
<dbReference type="PANTHER" id="PTHR11908:SF132">
    <property type="entry name" value="ALDEHYDE OXIDASE 1-RELATED"/>
    <property type="match status" value="1"/>
</dbReference>
<keyword evidence="6" id="KW-0285">Flavoprotein</keyword>
<dbReference type="InterPro" id="IPR002888">
    <property type="entry name" value="2Fe-2S-bd"/>
</dbReference>
<comment type="cofactor">
    <cofactor evidence="14">
        <name>[2Fe-2S] cluster</name>
        <dbReference type="ChEBI" id="CHEBI:190135"/>
    </cofactor>
</comment>
<dbReference type="Pfam" id="PF01799">
    <property type="entry name" value="Fer2_2"/>
    <property type="match status" value="1"/>
</dbReference>
<dbReference type="GO" id="GO:0016491">
    <property type="term" value="F:oxidoreductase activity"/>
    <property type="evidence" value="ECO:0007669"/>
    <property type="project" value="UniProtKB-KW"/>
</dbReference>
<feature type="binding site" evidence="17">
    <location>
        <position position="133"/>
    </location>
    <ligand>
        <name>[2Fe-2S] cluster</name>
        <dbReference type="ChEBI" id="CHEBI:190135"/>
        <label>2</label>
    </ligand>
</feature>
<dbReference type="Gene3D" id="1.10.150.120">
    <property type="entry name" value="[2Fe-2S]-binding domain"/>
    <property type="match status" value="1"/>
</dbReference>
<dbReference type="EMBL" id="JBJJXI010000104">
    <property type="protein sequence ID" value="KAL3392423.1"/>
    <property type="molecule type" value="Genomic_DNA"/>
</dbReference>
<evidence type="ECO:0000256" key="14">
    <source>
        <dbReference type="ARBA" id="ARBA00034078"/>
    </source>
</evidence>
<reference evidence="19 20" key="1">
    <citation type="journal article" date="2024" name="bioRxiv">
        <title>A reference genome for Trichogramma kaykai: A tiny desert-dwelling parasitoid wasp with competing sex-ratio distorters.</title>
        <authorList>
            <person name="Culotta J."/>
            <person name="Lindsey A.R."/>
        </authorList>
    </citation>
    <scope>NUCLEOTIDE SEQUENCE [LARGE SCALE GENOMIC DNA]</scope>
    <source>
        <strain evidence="19 20">KSX58</strain>
    </source>
</reference>
<dbReference type="InterPro" id="IPR006058">
    <property type="entry name" value="2Fe2S_fd_BS"/>
</dbReference>
<name>A0ABD2WHA1_9HYME</name>
<feature type="binding site" evidence="17">
    <location>
        <position position="130"/>
    </location>
    <ligand>
        <name>[2Fe-2S] cluster</name>
        <dbReference type="ChEBI" id="CHEBI:190135"/>
        <label>2</label>
    </ligand>
</feature>
<keyword evidence="20" id="KW-1185">Reference proteome</keyword>
<evidence type="ECO:0000256" key="9">
    <source>
        <dbReference type="ARBA" id="ARBA00022827"/>
    </source>
</evidence>
<gene>
    <name evidence="19" type="ORF">TKK_012952</name>
</gene>
<protein>
    <recommendedName>
        <fullName evidence="18">FAD-binding PCMH-type domain-containing protein</fullName>
    </recommendedName>
</protein>
<comment type="cofactor">
    <cofactor evidence="17">
        <name>[2Fe-2S] cluster</name>
        <dbReference type="ChEBI" id="CHEBI:190135"/>
    </cofactor>
    <text evidence="17">Binds 2 [2Fe-2S] clusters.</text>
</comment>
<comment type="cofactor">
    <cofactor evidence="17">
        <name>Mo-molybdopterin</name>
        <dbReference type="ChEBI" id="CHEBI:71302"/>
    </cofactor>
    <text evidence="17">Binds 1 Mo-molybdopterin (Mo-MPT) cofactor per subunit.</text>
</comment>
<proteinExistence type="inferred from homology"/>
<evidence type="ECO:0000256" key="2">
    <source>
        <dbReference type="ARBA" id="ARBA00004275"/>
    </source>
</evidence>
<dbReference type="FunFam" id="3.30.365.10:FF:000002">
    <property type="entry name" value="Xanthine dehydrogenase oxidase"/>
    <property type="match status" value="1"/>
</dbReference>
<feature type="binding site" evidence="17">
    <location>
        <position position="73"/>
    </location>
    <ligand>
        <name>[2Fe-2S] cluster</name>
        <dbReference type="ChEBI" id="CHEBI:190135"/>
        <label>1</label>
    </ligand>
</feature>
<dbReference type="Pfam" id="PF03450">
    <property type="entry name" value="CO_deh_flav_C"/>
    <property type="match status" value="1"/>
</dbReference>
<dbReference type="InterPro" id="IPR046867">
    <property type="entry name" value="AldOxase/xan_DH_MoCoBD2"/>
</dbReference>
<dbReference type="InterPro" id="IPR016166">
    <property type="entry name" value="FAD-bd_PCMH"/>
</dbReference>
<dbReference type="InterPro" id="IPR016169">
    <property type="entry name" value="FAD-bd_PCMH_sub2"/>
</dbReference>
<dbReference type="InterPro" id="IPR005107">
    <property type="entry name" value="CO_DH_flav_C"/>
</dbReference>
<comment type="subcellular location">
    <subcellularLocation>
        <location evidence="2">Peroxisome</location>
    </subcellularLocation>
</comment>
<dbReference type="InterPro" id="IPR036010">
    <property type="entry name" value="2Fe-2S_ferredoxin-like_sf"/>
</dbReference>
<comment type="cofactor">
    <cofactor evidence="1 16">
        <name>FAD</name>
        <dbReference type="ChEBI" id="CHEBI:57692"/>
    </cofactor>
</comment>
<evidence type="ECO:0000256" key="7">
    <source>
        <dbReference type="ARBA" id="ARBA00022714"/>
    </source>
</evidence>
<dbReference type="GO" id="GO:0046872">
    <property type="term" value="F:metal ion binding"/>
    <property type="evidence" value="ECO:0007669"/>
    <property type="project" value="UniProtKB-KW"/>
</dbReference>
<dbReference type="InterPro" id="IPR000674">
    <property type="entry name" value="Ald_Oxase/Xan_DH_a/b"/>
</dbReference>
<accession>A0ABD2WHA1</accession>
<dbReference type="FunFam" id="3.30.465.10:FF:000013">
    <property type="entry name" value="Aldehyde oxidase"/>
    <property type="match status" value="1"/>
</dbReference>
<dbReference type="InterPro" id="IPR016208">
    <property type="entry name" value="Ald_Oxase/xanthine_DH-like"/>
</dbReference>
<feature type="binding site" evidence="17">
    <location>
        <position position="90"/>
    </location>
    <ligand>
        <name>[2Fe-2S] cluster</name>
        <dbReference type="ChEBI" id="CHEBI:190135"/>
        <label>1</label>
    </ligand>
</feature>
<dbReference type="Gene3D" id="3.30.465.10">
    <property type="match status" value="1"/>
</dbReference>
<feature type="binding site" evidence="17">
    <location>
        <position position="70"/>
    </location>
    <ligand>
        <name>[2Fe-2S] cluster</name>
        <dbReference type="ChEBI" id="CHEBI:190135"/>
        <label>1</label>
    </ligand>
</feature>
<comment type="caution">
    <text evidence="19">The sequence shown here is derived from an EMBL/GenBank/DDBJ whole genome shotgun (WGS) entry which is preliminary data.</text>
</comment>
<dbReference type="SUPFAM" id="SSF54665">
    <property type="entry name" value="CO dehydrogenase molybdoprotein N-domain-like"/>
    <property type="match status" value="1"/>
</dbReference>
<keyword evidence="10" id="KW-0560">Oxidoreductase</keyword>
<dbReference type="InterPro" id="IPR036856">
    <property type="entry name" value="Ald_Oxase/Xan_DH_a/b_sf"/>
</dbReference>
<evidence type="ECO:0000256" key="6">
    <source>
        <dbReference type="ARBA" id="ARBA00022630"/>
    </source>
</evidence>
<evidence type="ECO:0000259" key="18">
    <source>
        <dbReference type="PROSITE" id="PS51387"/>
    </source>
</evidence>
<feature type="active site" description="Proton acceptor" evidence="15">
    <location>
        <position position="1232"/>
    </location>
</feature>
<dbReference type="Gene3D" id="3.30.365.10">
    <property type="entry name" value="Aldehyde oxidase/xanthine dehydrogenase, molybdopterin binding domain"/>
    <property type="match status" value="4"/>
</dbReference>
<evidence type="ECO:0000256" key="8">
    <source>
        <dbReference type="ARBA" id="ARBA00022723"/>
    </source>
</evidence>
<feature type="binding site" evidence="17">
    <location>
        <position position="903"/>
    </location>
    <ligand>
        <name>Mo-molybdopterin</name>
        <dbReference type="ChEBI" id="CHEBI:71302"/>
    </ligand>
    <ligandPart>
        <name>Mo</name>
        <dbReference type="ChEBI" id="CHEBI:28685"/>
    </ligandPart>
</feature>
<evidence type="ECO:0000256" key="13">
    <source>
        <dbReference type="ARBA" id="ARBA00023140"/>
    </source>
</evidence>
<keyword evidence="7 17" id="KW-0001">2Fe-2S</keyword>
<dbReference type="Pfam" id="PF20256">
    <property type="entry name" value="MoCoBD_2"/>
    <property type="match status" value="1"/>
</dbReference>
<dbReference type="GO" id="GO:0051537">
    <property type="term" value="F:2 iron, 2 sulfur cluster binding"/>
    <property type="evidence" value="ECO:0007669"/>
    <property type="project" value="UniProtKB-KW"/>
</dbReference>
<dbReference type="SMART" id="SM01092">
    <property type="entry name" value="CO_deh_flav_C"/>
    <property type="match status" value="1"/>
</dbReference>
<dbReference type="Gene3D" id="3.90.1170.50">
    <property type="entry name" value="Aldehyde oxidase/xanthine dehydrogenase, a/b hammerhead"/>
    <property type="match status" value="1"/>
</dbReference>
<dbReference type="SUPFAM" id="SSF55447">
    <property type="entry name" value="CO dehydrogenase flavoprotein C-terminal domain-like"/>
    <property type="match status" value="1"/>
</dbReference>
<dbReference type="InterPro" id="IPR036318">
    <property type="entry name" value="FAD-bd_PCMH-like_sf"/>
</dbReference>
<evidence type="ECO:0000256" key="12">
    <source>
        <dbReference type="ARBA" id="ARBA00023014"/>
    </source>
</evidence>
<evidence type="ECO:0000256" key="16">
    <source>
        <dbReference type="PIRSR" id="PIRSR000127-2"/>
    </source>
</evidence>
<keyword evidence="8 17" id="KW-0479">Metal-binding</keyword>
<keyword evidence="13" id="KW-0576">Peroxisome</keyword>
<dbReference type="InterPro" id="IPR036884">
    <property type="entry name" value="2Fe-2S-bd_dom_sf"/>
</dbReference>
<dbReference type="PROSITE" id="PS00197">
    <property type="entry name" value="2FE2S_FER_1"/>
    <property type="match status" value="1"/>
</dbReference>
<evidence type="ECO:0000256" key="10">
    <source>
        <dbReference type="ARBA" id="ARBA00023002"/>
    </source>
</evidence>
<organism evidence="19 20">
    <name type="scientific">Trichogramma kaykai</name>
    <dbReference type="NCBI Taxonomy" id="54128"/>
    <lineage>
        <taxon>Eukaryota</taxon>
        <taxon>Metazoa</taxon>
        <taxon>Ecdysozoa</taxon>
        <taxon>Arthropoda</taxon>
        <taxon>Hexapoda</taxon>
        <taxon>Insecta</taxon>
        <taxon>Pterygota</taxon>
        <taxon>Neoptera</taxon>
        <taxon>Endopterygota</taxon>
        <taxon>Hymenoptera</taxon>
        <taxon>Apocrita</taxon>
        <taxon>Proctotrupomorpha</taxon>
        <taxon>Chalcidoidea</taxon>
        <taxon>Trichogrammatidae</taxon>
        <taxon>Trichogramma</taxon>
    </lineage>
</organism>
<dbReference type="InterPro" id="IPR008274">
    <property type="entry name" value="AldOxase/xan_DH_MoCoBD1"/>
</dbReference>
<dbReference type="FunFam" id="3.30.390.50:FF:000003">
    <property type="entry name" value="Aldehyde oxidase1"/>
    <property type="match status" value="1"/>
</dbReference>
<keyword evidence="9 16" id="KW-0274">FAD</keyword>
<dbReference type="Gene3D" id="3.30.390.50">
    <property type="entry name" value="CO dehydrogenase flavoprotein, C-terminal domain"/>
    <property type="match status" value="1"/>
</dbReference>
<keyword evidence="5 17" id="KW-0500">Molybdenum</keyword>
<dbReference type="FunFam" id="3.30.365.10:FF:000001">
    <property type="entry name" value="Xanthine dehydrogenase oxidase"/>
    <property type="match status" value="1"/>
</dbReference>
<dbReference type="GO" id="GO:0005777">
    <property type="term" value="C:peroxisome"/>
    <property type="evidence" value="ECO:0007669"/>
    <property type="project" value="UniProtKB-SubCell"/>
</dbReference>
<dbReference type="SUPFAM" id="SSF47741">
    <property type="entry name" value="CO dehydrogenase ISP C-domain like"/>
    <property type="match status" value="1"/>
</dbReference>
<dbReference type="SMART" id="SM01008">
    <property type="entry name" value="Ald_Xan_dh_C"/>
    <property type="match status" value="1"/>
</dbReference>
<evidence type="ECO:0000313" key="19">
    <source>
        <dbReference type="EMBL" id="KAL3392423.1"/>
    </source>
</evidence>
<feature type="domain" description="FAD-binding PCMH-type" evidence="18">
    <location>
        <begin position="232"/>
        <end position="413"/>
    </location>
</feature>